<evidence type="ECO:0000256" key="2">
    <source>
        <dbReference type="ARBA" id="ARBA00007430"/>
    </source>
</evidence>
<keyword evidence="5 7" id="KW-1133">Transmembrane helix</keyword>
<keyword evidence="4 7" id="KW-0812">Transmembrane</keyword>
<comment type="similarity">
    <text evidence="2">Belongs to the polysaccharide synthase family.</text>
</comment>
<reference evidence="9" key="1">
    <citation type="journal article" date="2019" name="Int. J. Syst. Evol. Microbiol.">
        <title>The Global Catalogue of Microorganisms (GCM) 10K type strain sequencing project: providing services to taxonomists for standard genome sequencing and annotation.</title>
        <authorList>
            <consortium name="The Broad Institute Genomics Platform"/>
            <consortium name="The Broad Institute Genome Sequencing Center for Infectious Disease"/>
            <person name="Wu L."/>
            <person name="Ma J."/>
        </authorList>
    </citation>
    <scope>NUCLEOTIDE SEQUENCE [LARGE SCALE GENOMIC DNA]</scope>
    <source>
        <strain evidence="9">CCUG 58411</strain>
    </source>
</reference>
<feature type="transmembrane region" description="Helical" evidence="7">
    <location>
        <begin position="79"/>
        <end position="99"/>
    </location>
</feature>
<feature type="transmembrane region" description="Helical" evidence="7">
    <location>
        <begin position="327"/>
        <end position="349"/>
    </location>
</feature>
<evidence type="ECO:0000256" key="4">
    <source>
        <dbReference type="ARBA" id="ARBA00022692"/>
    </source>
</evidence>
<dbReference type="InterPro" id="IPR050833">
    <property type="entry name" value="Poly_Biosynth_Transport"/>
</dbReference>
<comment type="caution">
    <text evidence="8">The sequence shown here is derived from an EMBL/GenBank/DDBJ whole genome shotgun (WGS) entry which is preliminary data.</text>
</comment>
<feature type="transmembrane region" description="Helical" evidence="7">
    <location>
        <begin position="173"/>
        <end position="192"/>
    </location>
</feature>
<dbReference type="RefSeq" id="WP_379030449.1">
    <property type="nucleotide sequence ID" value="NZ_JBHTLN010000001.1"/>
</dbReference>
<dbReference type="Pfam" id="PF13440">
    <property type="entry name" value="Polysacc_synt_3"/>
    <property type="match status" value="1"/>
</dbReference>
<evidence type="ECO:0000256" key="1">
    <source>
        <dbReference type="ARBA" id="ARBA00004651"/>
    </source>
</evidence>
<keyword evidence="6 7" id="KW-0472">Membrane</keyword>
<dbReference type="CDD" id="cd13127">
    <property type="entry name" value="MATE_tuaB_like"/>
    <property type="match status" value="1"/>
</dbReference>
<evidence type="ECO:0000256" key="6">
    <source>
        <dbReference type="ARBA" id="ARBA00023136"/>
    </source>
</evidence>
<evidence type="ECO:0000256" key="7">
    <source>
        <dbReference type="SAM" id="Phobius"/>
    </source>
</evidence>
<dbReference type="NCBIfam" id="NF007773">
    <property type="entry name" value="PRK10459.1"/>
    <property type="match status" value="1"/>
</dbReference>
<organism evidence="8 9">
    <name type="scientific">Methylophilus flavus</name>
    <dbReference type="NCBI Taxonomy" id="640084"/>
    <lineage>
        <taxon>Bacteria</taxon>
        <taxon>Pseudomonadati</taxon>
        <taxon>Pseudomonadota</taxon>
        <taxon>Betaproteobacteria</taxon>
        <taxon>Nitrosomonadales</taxon>
        <taxon>Methylophilaceae</taxon>
        <taxon>Methylophilus</taxon>
    </lineage>
</organism>
<keyword evidence="9" id="KW-1185">Reference proteome</keyword>
<feature type="transmembrane region" description="Helical" evidence="7">
    <location>
        <begin position="418"/>
        <end position="439"/>
    </location>
</feature>
<accession>A0ABW3PBA8</accession>
<keyword evidence="3" id="KW-1003">Cell membrane</keyword>
<feature type="transmembrane region" description="Helical" evidence="7">
    <location>
        <begin position="12"/>
        <end position="31"/>
    </location>
</feature>
<feature type="transmembrane region" description="Helical" evidence="7">
    <location>
        <begin position="445"/>
        <end position="463"/>
    </location>
</feature>
<protein>
    <submittedName>
        <fullName evidence="8">MOP flippase family protein</fullName>
    </submittedName>
</protein>
<dbReference type="Proteomes" id="UP001597206">
    <property type="component" value="Unassembled WGS sequence"/>
</dbReference>
<dbReference type="EMBL" id="JBHTLN010000001">
    <property type="protein sequence ID" value="MFD1121510.1"/>
    <property type="molecule type" value="Genomic_DNA"/>
</dbReference>
<feature type="transmembrane region" description="Helical" evidence="7">
    <location>
        <begin position="111"/>
        <end position="128"/>
    </location>
</feature>
<feature type="transmembrane region" description="Helical" evidence="7">
    <location>
        <begin position="43"/>
        <end position="67"/>
    </location>
</feature>
<name>A0ABW3PBA8_9PROT</name>
<proteinExistence type="inferred from homology"/>
<evidence type="ECO:0000256" key="3">
    <source>
        <dbReference type="ARBA" id="ARBA00022475"/>
    </source>
</evidence>
<evidence type="ECO:0000313" key="8">
    <source>
        <dbReference type="EMBL" id="MFD1121510.1"/>
    </source>
</evidence>
<dbReference type="PANTHER" id="PTHR30250:SF10">
    <property type="entry name" value="LIPOPOLYSACCHARIDE BIOSYNTHESIS PROTEIN WZXC"/>
    <property type="match status" value="1"/>
</dbReference>
<comment type="subcellular location">
    <subcellularLocation>
        <location evidence="1">Cell membrane</location>
        <topology evidence="1">Multi-pass membrane protein</topology>
    </subcellularLocation>
</comment>
<dbReference type="PANTHER" id="PTHR30250">
    <property type="entry name" value="PST FAMILY PREDICTED COLANIC ACID TRANSPORTER"/>
    <property type="match status" value="1"/>
</dbReference>
<gene>
    <name evidence="8" type="ORF">ACFQ2T_03260</name>
</gene>
<evidence type="ECO:0000313" key="9">
    <source>
        <dbReference type="Proteomes" id="UP001597206"/>
    </source>
</evidence>
<evidence type="ECO:0000256" key="5">
    <source>
        <dbReference type="ARBA" id="ARBA00022989"/>
    </source>
</evidence>
<feature type="transmembrane region" description="Helical" evidence="7">
    <location>
        <begin position="149"/>
        <end position="167"/>
    </location>
</feature>
<sequence length="480" mass="52893">MTLRKKAFTSIRWTALSSSVKILVQLSQLVILSRLLTPADFGLIAIALATVAFIQIFADAGVSNAIIHFQEISNDQLSSLYWLNVSLGAILATVLVGASSFIADWYRQPELVNLLYIAALTLFINALGQQLRVNAQKNLLFSPLVKIELSAVLSGFLLSLILALYGWGVYSIALGTLLTAIIYCLFAWIFLANGWKPKLHLKIAEITKFLQYGSYMIGNNLVSTVNAQIDILIGGRIFGANDIGLYNVPKTLMLNVQMAINPIITQVGLPVMAIAQNDKNRLKNIYLKTILLTSSINFPIYLGIAFYSSEIVHLVLGEKWEDSIPLIKIFAIWGLVRSIGNPVGSLLLGVGRADMLFRWNLFWTIITGPSLWLGSYWGIYGMAIALAILMTLAYLPNWHFLVKPACGANLKEYSAQSAIPLILAVIATTLSYCITIPLGDALYRLTLGLFVAAILYLLLSITFNKPIIRYSLELLAISKK</sequence>
<feature type="transmembrane region" description="Helical" evidence="7">
    <location>
        <begin position="285"/>
        <end position="307"/>
    </location>
</feature>
<feature type="transmembrane region" description="Helical" evidence="7">
    <location>
        <begin position="379"/>
        <end position="397"/>
    </location>
</feature>